<dbReference type="AlphaFoldDB" id="A0A6J7A2H1"/>
<feature type="region of interest" description="Disordered" evidence="1">
    <location>
        <begin position="76"/>
        <end position="108"/>
    </location>
</feature>
<evidence type="ECO:0000256" key="1">
    <source>
        <dbReference type="SAM" id="MobiDB-lite"/>
    </source>
</evidence>
<sequence>MLNEFHHVDVIGIGLIHLEHRELGIVLRTHPLIAKDSAQLKDAIHAANDESLQEEFRRNPHHQVLAESIVPSHKWTRSRSPSIGRKHRSFDFKKSSSLKGNTNARNRL</sequence>
<proteinExistence type="predicted"/>
<dbReference type="EMBL" id="CAFAAQ010000295">
    <property type="protein sequence ID" value="CAB4827063.1"/>
    <property type="molecule type" value="Genomic_DNA"/>
</dbReference>
<accession>A0A6J7A2H1</accession>
<protein>
    <submittedName>
        <fullName evidence="2">Unannotated protein</fullName>
    </submittedName>
</protein>
<feature type="compositionally biased region" description="Polar residues" evidence="1">
    <location>
        <begin position="95"/>
        <end position="108"/>
    </location>
</feature>
<organism evidence="2">
    <name type="scientific">freshwater metagenome</name>
    <dbReference type="NCBI Taxonomy" id="449393"/>
    <lineage>
        <taxon>unclassified sequences</taxon>
        <taxon>metagenomes</taxon>
        <taxon>ecological metagenomes</taxon>
    </lineage>
</organism>
<dbReference type="AntiFam" id="ANF00081">
    <property type="entry name" value="Shadow ORF (opposite lysS)"/>
</dbReference>
<evidence type="ECO:0000313" key="2">
    <source>
        <dbReference type="EMBL" id="CAB4827063.1"/>
    </source>
</evidence>
<name>A0A6J7A2H1_9ZZZZ</name>
<reference evidence="2" key="1">
    <citation type="submission" date="2020-05" db="EMBL/GenBank/DDBJ databases">
        <authorList>
            <person name="Chiriac C."/>
            <person name="Salcher M."/>
            <person name="Ghai R."/>
            <person name="Kavagutti S V."/>
        </authorList>
    </citation>
    <scope>NUCLEOTIDE SEQUENCE</scope>
</reference>
<gene>
    <name evidence="2" type="ORF">UFOPK3046_02096</name>
</gene>